<dbReference type="GeneID" id="31251681"/>
<dbReference type="CTD" id="31251681"/>
<dbReference type="EMBL" id="JH712149">
    <property type="protein sequence ID" value="EJD75328.1"/>
    <property type="molecule type" value="Genomic_DNA"/>
</dbReference>
<dbReference type="InParanoid" id="A0A1S0UIY4"/>
<evidence type="ECO:0000313" key="1">
    <source>
        <dbReference type="EMBL" id="EJD75328.1"/>
    </source>
</evidence>
<protein>
    <submittedName>
        <fullName evidence="1">Uncharacterized protein</fullName>
    </submittedName>
</protein>
<organism evidence="1">
    <name type="scientific">Loa loa</name>
    <name type="common">Eye worm</name>
    <name type="synonym">Filaria loa</name>
    <dbReference type="NCBI Taxonomy" id="7209"/>
    <lineage>
        <taxon>Eukaryota</taxon>
        <taxon>Metazoa</taxon>
        <taxon>Ecdysozoa</taxon>
        <taxon>Nematoda</taxon>
        <taxon>Chromadorea</taxon>
        <taxon>Rhabditida</taxon>
        <taxon>Spirurina</taxon>
        <taxon>Spiruromorpha</taxon>
        <taxon>Filarioidea</taxon>
        <taxon>Onchocercidae</taxon>
        <taxon>Loa</taxon>
    </lineage>
</organism>
<name>A0A1S0UIY4_LOALO</name>
<sequence>MNVFRRQNILSVMNPEKPFQTGKAISDTDLNRNSTERTSHEHRFLNGKLLGQFCGREWRITSKQV</sequence>
<proteinExistence type="predicted"/>
<dbReference type="RefSeq" id="XP_020306199.1">
    <property type="nucleotide sequence ID" value="XM_020450165.1"/>
</dbReference>
<dbReference type="AlphaFoldDB" id="A0A1S0UIY4"/>
<gene>
    <name evidence="1" type="ORF">LOAG_17504</name>
</gene>
<accession>A0A1S0UIY4</accession>
<reference evidence="1" key="1">
    <citation type="submission" date="2012-04" db="EMBL/GenBank/DDBJ databases">
        <title>The Genome Sequence of Loa loa.</title>
        <authorList>
            <consortium name="The Broad Institute Genome Sequencing Platform"/>
            <consortium name="Broad Institute Genome Sequencing Center for Infectious Disease"/>
            <person name="Nutman T.B."/>
            <person name="Fink D.L."/>
            <person name="Russ C."/>
            <person name="Young S."/>
            <person name="Zeng Q."/>
            <person name="Gargeya S."/>
            <person name="Alvarado L."/>
            <person name="Berlin A."/>
            <person name="Chapman S.B."/>
            <person name="Chen Z."/>
            <person name="Freedman E."/>
            <person name="Gellesch M."/>
            <person name="Goldberg J."/>
            <person name="Griggs A."/>
            <person name="Gujja S."/>
            <person name="Heilman E.R."/>
            <person name="Heiman D."/>
            <person name="Howarth C."/>
            <person name="Mehta T."/>
            <person name="Neiman D."/>
            <person name="Pearson M."/>
            <person name="Roberts A."/>
            <person name="Saif S."/>
            <person name="Shea T."/>
            <person name="Shenoy N."/>
            <person name="Sisk P."/>
            <person name="Stolte C."/>
            <person name="Sykes S."/>
            <person name="White J."/>
            <person name="Yandava C."/>
            <person name="Haas B."/>
            <person name="Henn M.R."/>
            <person name="Nusbaum C."/>
            <person name="Birren B."/>
        </authorList>
    </citation>
    <scope>NUCLEOTIDE SEQUENCE [LARGE SCALE GENOMIC DNA]</scope>
</reference>
<dbReference type="KEGG" id="loa:LOAG_17504"/>